<feature type="transmembrane region" description="Helical" evidence="1">
    <location>
        <begin position="26"/>
        <end position="46"/>
    </location>
</feature>
<protein>
    <submittedName>
        <fullName evidence="2">Uncharacterized protein</fullName>
    </submittedName>
</protein>
<gene>
    <name evidence="2" type="ORF">PDM29_19140</name>
</gene>
<dbReference type="RefSeq" id="WP_311191610.1">
    <property type="nucleotide sequence ID" value="NZ_CP115541.1"/>
</dbReference>
<organism evidence="2 3">
    <name type="scientific">Stenotrophomonas oahuensis</name>
    <dbReference type="NCBI Taxonomy" id="3003271"/>
    <lineage>
        <taxon>Bacteria</taxon>
        <taxon>Pseudomonadati</taxon>
        <taxon>Pseudomonadota</taxon>
        <taxon>Gammaproteobacteria</taxon>
        <taxon>Lysobacterales</taxon>
        <taxon>Lysobacteraceae</taxon>
        <taxon>Stenotrophomonas</taxon>
    </lineage>
</organism>
<proteinExistence type="predicted"/>
<evidence type="ECO:0000256" key="1">
    <source>
        <dbReference type="SAM" id="Phobius"/>
    </source>
</evidence>
<evidence type="ECO:0000313" key="2">
    <source>
        <dbReference type="EMBL" id="WNH52411.1"/>
    </source>
</evidence>
<dbReference type="Proteomes" id="UP001302072">
    <property type="component" value="Chromosome"/>
</dbReference>
<keyword evidence="1" id="KW-1133">Transmembrane helix</keyword>
<evidence type="ECO:0000313" key="3">
    <source>
        <dbReference type="Proteomes" id="UP001302072"/>
    </source>
</evidence>
<sequence length="47" mass="5187">MDAQKVEAEIAKLMAETTKINAESRWYPFMVGAAFFGAATAFAKLFL</sequence>
<keyword evidence="1" id="KW-0812">Transmembrane</keyword>
<name>A0ABY9YP91_9GAMM</name>
<dbReference type="EMBL" id="CP115541">
    <property type="protein sequence ID" value="WNH52411.1"/>
    <property type="molecule type" value="Genomic_DNA"/>
</dbReference>
<accession>A0ABY9YP91</accession>
<keyword evidence="1" id="KW-0472">Membrane</keyword>
<reference evidence="2 3" key="1">
    <citation type="submission" date="2022-12" db="EMBL/GenBank/DDBJ databases">
        <title>Two new species, Stenotrophomonas aracearum and Stenotrophomonas oahuensis, isolated from Anthurium (Araceae family) in Hawaii.</title>
        <authorList>
            <person name="Chunag S.C."/>
            <person name="Dobhal S."/>
            <person name="Alvarez A."/>
            <person name="Arif M."/>
        </authorList>
    </citation>
    <scope>NUCLEOTIDE SEQUENCE [LARGE SCALE GENOMIC DNA]</scope>
    <source>
        <strain evidence="2 3">A5586</strain>
    </source>
</reference>
<keyword evidence="3" id="KW-1185">Reference proteome</keyword>